<accession>A0A2P2PYQ3</accession>
<dbReference type="AlphaFoldDB" id="A0A2P2PYQ3"/>
<evidence type="ECO:0000313" key="1">
    <source>
        <dbReference type="EMBL" id="MBX59783.1"/>
    </source>
</evidence>
<dbReference type="EMBL" id="GGEC01079299">
    <property type="protein sequence ID" value="MBX59783.1"/>
    <property type="molecule type" value="Transcribed_RNA"/>
</dbReference>
<protein>
    <submittedName>
        <fullName evidence="1">Uncharacterized protein</fullName>
    </submittedName>
</protein>
<proteinExistence type="predicted"/>
<organism evidence="1">
    <name type="scientific">Rhizophora mucronata</name>
    <name type="common">Asiatic mangrove</name>
    <dbReference type="NCBI Taxonomy" id="61149"/>
    <lineage>
        <taxon>Eukaryota</taxon>
        <taxon>Viridiplantae</taxon>
        <taxon>Streptophyta</taxon>
        <taxon>Embryophyta</taxon>
        <taxon>Tracheophyta</taxon>
        <taxon>Spermatophyta</taxon>
        <taxon>Magnoliopsida</taxon>
        <taxon>eudicotyledons</taxon>
        <taxon>Gunneridae</taxon>
        <taxon>Pentapetalae</taxon>
        <taxon>rosids</taxon>
        <taxon>fabids</taxon>
        <taxon>Malpighiales</taxon>
        <taxon>Rhizophoraceae</taxon>
        <taxon>Rhizophora</taxon>
    </lineage>
</organism>
<name>A0A2P2PYQ3_RHIMU</name>
<reference evidence="1" key="1">
    <citation type="submission" date="2018-02" db="EMBL/GenBank/DDBJ databases">
        <title>Rhizophora mucronata_Transcriptome.</title>
        <authorList>
            <person name="Meera S.P."/>
            <person name="Sreeshan A."/>
            <person name="Augustine A."/>
        </authorList>
    </citation>
    <scope>NUCLEOTIDE SEQUENCE</scope>
    <source>
        <tissue evidence="1">Leaf</tissue>
    </source>
</reference>
<sequence length="25" mass="2950">MKSLVLYHCVMLLCNPFTSVVERYC</sequence>